<reference evidence="2 3" key="1">
    <citation type="journal article" date="2014" name="Agronomy (Basel)">
        <title>A Draft Genome Sequence for Ensete ventricosum, the Drought-Tolerant Tree Against Hunger.</title>
        <authorList>
            <person name="Harrison J."/>
            <person name="Moore K.A."/>
            <person name="Paszkiewicz K."/>
            <person name="Jones T."/>
            <person name="Grant M."/>
            <person name="Ambacheew D."/>
            <person name="Muzemil S."/>
            <person name="Studholme D.J."/>
        </authorList>
    </citation>
    <scope>NUCLEOTIDE SEQUENCE [LARGE SCALE GENOMIC DNA]</scope>
</reference>
<dbReference type="EMBL" id="AMZH03006394">
    <property type="protein sequence ID" value="RRT63946.1"/>
    <property type="molecule type" value="Genomic_DNA"/>
</dbReference>
<accession>A0A426ZIX1</accession>
<proteinExistence type="predicted"/>
<dbReference type="Proteomes" id="UP000287651">
    <property type="component" value="Unassembled WGS sequence"/>
</dbReference>
<evidence type="ECO:0000256" key="1">
    <source>
        <dbReference type="SAM" id="MobiDB-lite"/>
    </source>
</evidence>
<gene>
    <name evidence="2" type="ORF">B296_00042279</name>
</gene>
<dbReference type="AlphaFoldDB" id="A0A426ZIX1"/>
<feature type="region of interest" description="Disordered" evidence="1">
    <location>
        <begin position="110"/>
        <end position="134"/>
    </location>
</feature>
<protein>
    <submittedName>
        <fullName evidence="2">Uncharacterized protein</fullName>
    </submittedName>
</protein>
<comment type="caution">
    <text evidence="2">The sequence shown here is derived from an EMBL/GenBank/DDBJ whole genome shotgun (WGS) entry which is preliminary data.</text>
</comment>
<evidence type="ECO:0000313" key="3">
    <source>
        <dbReference type="Proteomes" id="UP000287651"/>
    </source>
</evidence>
<name>A0A426ZIX1_ENSVE</name>
<evidence type="ECO:0000313" key="2">
    <source>
        <dbReference type="EMBL" id="RRT63946.1"/>
    </source>
</evidence>
<feature type="region of interest" description="Disordered" evidence="1">
    <location>
        <begin position="30"/>
        <end position="58"/>
    </location>
</feature>
<organism evidence="2 3">
    <name type="scientific">Ensete ventricosum</name>
    <name type="common">Abyssinian banana</name>
    <name type="synonym">Musa ensete</name>
    <dbReference type="NCBI Taxonomy" id="4639"/>
    <lineage>
        <taxon>Eukaryota</taxon>
        <taxon>Viridiplantae</taxon>
        <taxon>Streptophyta</taxon>
        <taxon>Embryophyta</taxon>
        <taxon>Tracheophyta</taxon>
        <taxon>Spermatophyta</taxon>
        <taxon>Magnoliopsida</taxon>
        <taxon>Liliopsida</taxon>
        <taxon>Zingiberales</taxon>
        <taxon>Musaceae</taxon>
        <taxon>Ensete</taxon>
    </lineage>
</organism>
<sequence length="199" mass="21661">MWISFADRSSPGLCPCKGGSFPQDQKAARFSLSNHNKQRDKRPQNCRPRREGIGDSSSLGLEHHALRVPVVSDRILGEAPLLGPDGLVDLLFGQIEVALELEGDPLADDRRRSGGRGFHAVGGRRRGSIGGGGGAREEFGEGIDNIFEKVHPLHNIGFNWNREMGGVREEEEILGDDGLSIGENDDRGHGRGRIKVVPQ</sequence>
<feature type="compositionally biased region" description="Basic residues" evidence="1">
    <location>
        <begin position="190"/>
        <end position="199"/>
    </location>
</feature>
<feature type="region of interest" description="Disordered" evidence="1">
    <location>
        <begin position="175"/>
        <end position="199"/>
    </location>
</feature>